<evidence type="ECO:0000313" key="13">
    <source>
        <dbReference type="Proteomes" id="UP000030665"/>
    </source>
</evidence>
<keyword evidence="4" id="KW-0256">Endoplasmic reticulum</keyword>
<gene>
    <name evidence="12" type="ORF">TTRE_0000196501</name>
</gene>
<evidence type="ECO:0000256" key="8">
    <source>
        <dbReference type="ARBA" id="ARBA00023136"/>
    </source>
</evidence>
<comment type="subcellular location">
    <subcellularLocation>
        <location evidence="1">Endoplasmic reticulum membrane</location>
        <topology evidence="1">Single-pass type IV membrane protein</topology>
    </subcellularLocation>
</comment>
<dbReference type="GO" id="GO:0005484">
    <property type="term" value="F:SNAP receptor activity"/>
    <property type="evidence" value="ECO:0007669"/>
    <property type="project" value="InterPro"/>
</dbReference>
<dbReference type="Pfam" id="PF03908">
    <property type="entry name" value="Sec20"/>
    <property type="match status" value="1"/>
</dbReference>
<evidence type="ECO:0000313" key="12">
    <source>
        <dbReference type="EMBL" id="CDW53700.1"/>
    </source>
</evidence>
<keyword evidence="2" id="KW-0813">Transport</keyword>
<dbReference type="STRING" id="36087.A0A077Z4T2"/>
<evidence type="ECO:0000256" key="3">
    <source>
        <dbReference type="ARBA" id="ARBA00022692"/>
    </source>
</evidence>
<reference evidence="12" key="2">
    <citation type="submission" date="2014-03" db="EMBL/GenBank/DDBJ databases">
        <title>The whipworm genome and dual-species transcriptomics of an intimate host-pathogen interaction.</title>
        <authorList>
            <person name="Foth B.J."/>
            <person name="Tsai I.J."/>
            <person name="Reid A.J."/>
            <person name="Bancroft A.J."/>
            <person name="Nichol S."/>
            <person name="Tracey A."/>
            <person name="Holroyd N."/>
            <person name="Cotton J.A."/>
            <person name="Stanley E.J."/>
            <person name="Zarowiecki M."/>
            <person name="Liu J.Z."/>
            <person name="Huckvale T."/>
            <person name="Cooper P.J."/>
            <person name="Grencis R.K."/>
            <person name="Berriman M."/>
        </authorList>
    </citation>
    <scope>NUCLEOTIDE SEQUENCE [LARGE SCALE GENOMIC DNA]</scope>
</reference>
<dbReference type="InterPro" id="IPR056173">
    <property type="entry name" value="Sec20_C"/>
</dbReference>
<keyword evidence="6 10" id="KW-1133">Transmembrane helix</keyword>
<evidence type="ECO:0000256" key="2">
    <source>
        <dbReference type="ARBA" id="ARBA00022448"/>
    </source>
</evidence>
<evidence type="ECO:0000256" key="4">
    <source>
        <dbReference type="ARBA" id="ARBA00022824"/>
    </source>
</evidence>
<evidence type="ECO:0000259" key="11">
    <source>
        <dbReference type="Pfam" id="PF03908"/>
    </source>
</evidence>
<dbReference type="EMBL" id="HG805863">
    <property type="protein sequence ID" value="CDW53700.1"/>
    <property type="molecule type" value="Genomic_DNA"/>
</dbReference>
<reference evidence="12" key="1">
    <citation type="submission" date="2014-01" db="EMBL/GenBank/DDBJ databases">
        <authorList>
            <person name="Aslett M."/>
        </authorList>
    </citation>
    <scope>NUCLEOTIDE SEQUENCE</scope>
</reference>
<evidence type="ECO:0000256" key="7">
    <source>
        <dbReference type="ARBA" id="ARBA00023054"/>
    </source>
</evidence>
<evidence type="ECO:0000256" key="5">
    <source>
        <dbReference type="ARBA" id="ARBA00022892"/>
    </source>
</evidence>
<proteinExistence type="inferred from homology"/>
<keyword evidence="5" id="KW-0931">ER-Golgi transport</keyword>
<evidence type="ECO:0000256" key="10">
    <source>
        <dbReference type="SAM" id="Phobius"/>
    </source>
</evidence>
<protein>
    <submittedName>
        <fullName evidence="12">Sec20 domain containing protein</fullName>
    </submittedName>
</protein>
<dbReference type="AlphaFoldDB" id="A0A077Z4T2"/>
<dbReference type="OrthoDB" id="10364494at2759"/>
<dbReference type="GO" id="GO:0005789">
    <property type="term" value="C:endoplasmic reticulum membrane"/>
    <property type="evidence" value="ECO:0007669"/>
    <property type="project" value="UniProtKB-SubCell"/>
</dbReference>
<evidence type="ECO:0000256" key="9">
    <source>
        <dbReference type="ARBA" id="ARBA00037934"/>
    </source>
</evidence>
<feature type="transmembrane region" description="Helical" evidence="10">
    <location>
        <begin position="205"/>
        <end position="227"/>
    </location>
</feature>
<keyword evidence="8 10" id="KW-0472">Membrane</keyword>
<dbReference type="GO" id="GO:0006890">
    <property type="term" value="P:retrograde vesicle-mediated transport, Golgi to endoplasmic reticulum"/>
    <property type="evidence" value="ECO:0007669"/>
    <property type="project" value="InterPro"/>
</dbReference>
<dbReference type="GO" id="GO:0031201">
    <property type="term" value="C:SNARE complex"/>
    <property type="evidence" value="ECO:0007669"/>
    <property type="project" value="TreeGrafter"/>
</dbReference>
<sequence length="237" mass="27042">MDGDTKPVLLRVAELRKEISAILEDVRNSIAQIRHFEGSVTDLQRESRSCRKLLAHLGFLLEHFGEISKVLDNQETRKENIKFFHQCKKEATDLLNRLKEAMAIGISNVEARQRALLLNSPGDNGVRCRIRANLDGRSREGSKVASELGSLLRKMHNEVRQSEETLSVLVSSSTVLQETGFRFQSFSELLKTSSALLSKYGRRRLLENCILLFLILVFFISVAYIVYQRLPLRYFSA</sequence>
<comment type="similarity">
    <text evidence="9">Belongs to the SEC20 family.</text>
</comment>
<organism evidence="12 13">
    <name type="scientific">Trichuris trichiura</name>
    <name type="common">Whipworm</name>
    <name type="synonym">Trichocephalus trichiurus</name>
    <dbReference type="NCBI Taxonomy" id="36087"/>
    <lineage>
        <taxon>Eukaryota</taxon>
        <taxon>Metazoa</taxon>
        <taxon>Ecdysozoa</taxon>
        <taxon>Nematoda</taxon>
        <taxon>Enoplea</taxon>
        <taxon>Dorylaimia</taxon>
        <taxon>Trichinellida</taxon>
        <taxon>Trichuridae</taxon>
        <taxon>Trichuris</taxon>
    </lineage>
</organism>
<keyword evidence="7" id="KW-0175">Coiled coil</keyword>
<accession>A0A077Z4T2</accession>
<keyword evidence="13" id="KW-1185">Reference proteome</keyword>
<name>A0A077Z4T2_TRITR</name>
<dbReference type="Proteomes" id="UP000030665">
    <property type="component" value="Unassembled WGS sequence"/>
</dbReference>
<evidence type="ECO:0000256" key="6">
    <source>
        <dbReference type="ARBA" id="ARBA00022989"/>
    </source>
</evidence>
<keyword evidence="3 10" id="KW-0812">Transmembrane</keyword>
<feature type="domain" description="Sec20 C-terminal" evidence="11">
    <location>
        <begin position="142"/>
        <end position="230"/>
    </location>
</feature>
<dbReference type="PANTHER" id="PTHR12825:SF0">
    <property type="entry name" value="VESICLE TRANSPORT PROTEIN SEC20"/>
    <property type="match status" value="1"/>
</dbReference>
<evidence type="ECO:0000256" key="1">
    <source>
        <dbReference type="ARBA" id="ARBA00004163"/>
    </source>
</evidence>
<dbReference type="InterPro" id="IPR005606">
    <property type="entry name" value="Sec20"/>
</dbReference>
<dbReference type="PANTHER" id="PTHR12825">
    <property type="entry name" value="BNIP1-RELATED"/>
    <property type="match status" value="1"/>
</dbReference>